<proteinExistence type="predicted"/>
<evidence type="ECO:0000313" key="2">
    <source>
        <dbReference type="Proteomes" id="UP001156691"/>
    </source>
</evidence>
<dbReference type="PRINTS" id="PR00413">
    <property type="entry name" value="HADHALOGNASE"/>
</dbReference>
<dbReference type="InterPro" id="IPR023214">
    <property type="entry name" value="HAD_sf"/>
</dbReference>
<reference evidence="2" key="1">
    <citation type="journal article" date="2019" name="Int. J. Syst. Evol. Microbiol.">
        <title>The Global Catalogue of Microorganisms (GCM) 10K type strain sequencing project: providing services to taxonomists for standard genome sequencing and annotation.</title>
        <authorList>
            <consortium name="The Broad Institute Genomics Platform"/>
            <consortium name="The Broad Institute Genome Sequencing Center for Infectious Disease"/>
            <person name="Wu L."/>
            <person name="Ma J."/>
        </authorList>
    </citation>
    <scope>NUCLEOTIDE SEQUENCE [LARGE SCALE GENOMIC DNA]</scope>
    <source>
        <strain evidence="2">NBRC 112416</strain>
    </source>
</reference>
<accession>A0ABQ5WBB7</accession>
<name>A0ABQ5WBB7_9HYPH</name>
<protein>
    <submittedName>
        <fullName evidence="1">Haloacid dehalogenase</fullName>
    </submittedName>
</protein>
<dbReference type="Gene3D" id="3.40.50.1000">
    <property type="entry name" value="HAD superfamily/HAD-like"/>
    <property type="match status" value="1"/>
</dbReference>
<dbReference type="InterPro" id="IPR036412">
    <property type="entry name" value="HAD-like_sf"/>
</dbReference>
<dbReference type="Proteomes" id="UP001156691">
    <property type="component" value="Unassembled WGS sequence"/>
</dbReference>
<dbReference type="EMBL" id="BSNS01000024">
    <property type="protein sequence ID" value="GLQ57388.1"/>
    <property type="molecule type" value="Genomic_DNA"/>
</dbReference>
<evidence type="ECO:0000313" key="1">
    <source>
        <dbReference type="EMBL" id="GLQ57388.1"/>
    </source>
</evidence>
<dbReference type="SFLD" id="SFLDS00003">
    <property type="entry name" value="Haloacid_Dehalogenase"/>
    <property type="match status" value="1"/>
</dbReference>
<dbReference type="SFLD" id="SFLDG01129">
    <property type="entry name" value="C1.5:_HAD__Beta-PGM__Phosphata"/>
    <property type="match status" value="1"/>
</dbReference>
<dbReference type="Pfam" id="PF00702">
    <property type="entry name" value="Hydrolase"/>
    <property type="match status" value="1"/>
</dbReference>
<sequence>MRAVLFDIDGVLVHSRFHPEMERRRFWDEHLLTDLGIEPSRFQSMFGPGFDAVITGERSLIEVLDGFLPTIGYNGSTLRFLEYWLERDTNVNYALVEQITRLRGTGDVKVFLATNQEHLRANYLWRELRLGHIFDDMLYAARLGAAKPSVAFFERAAVHLTDCEGVPLFFDDSEKVVAGARDFGWEAVLFNEIEHFTDHPWVAGRLARS</sequence>
<keyword evidence="2" id="KW-1185">Reference proteome</keyword>
<dbReference type="PANTHER" id="PTHR43611">
    <property type="entry name" value="ALPHA-D-GLUCOSE 1-PHOSPHATE PHOSPHATASE"/>
    <property type="match status" value="1"/>
</dbReference>
<dbReference type="SUPFAM" id="SSF56784">
    <property type="entry name" value="HAD-like"/>
    <property type="match status" value="1"/>
</dbReference>
<dbReference type="RefSeq" id="WP_284342782.1">
    <property type="nucleotide sequence ID" value="NZ_BSNS01000024.1"/>
</dbReference>
<dbReference type="InterPro" id="IPR006439">
    <property type="entry name" value="HAD-SF_hydro_IA"/>
</dbReference>
<gene>
    <name evidence="1" type="ORF">GCM10010862_46470</name>
</gene>
<comment type="caution">
    <text evidence="1">The sequence shown here is derived from an EMBL/GenBank/DDBJ whole genome shotgun (WGS) entry which is preliminary data.</text>
</comment>
<organism evidence="1 2">
    <name type="scientific">Devosia nitrariae</name>
    <dbReference type="NCBI Taxonomy" id="2071872"/>
    <lineage>
        <taxon>Bacteria</taxon>
        <taxon>Pseudomonadati</taxon>
        <taxon>Pseudomonadota</taxon>
        <taxon>Alphaproteobacteria</taxon>
        <taxon>Hyphomicrobiales</taxon>
        <taxon>Devosiaceae</taxon>
        <taxon>Devosia</taxon>
    </lineage>
</organism>
<dbReference type="PANTHER" id="PTHR43611:SF3">
    <property type="entry name" value="FLAVIN MONONUCLEOTIDE HYDROLASE 1, CHLOROPLATIC"/>
    <property type="match status" value="1"/>
</dbReference>